<dbReference type="InterPro" id="IPR052155">
    <property type="entry name" value="Biofilm_reg_signaling"/>
</dbReference>
<keyword evidence="3" id="KW-1185">Reference proteome</keyword>
<dbReference type="GO" id="GO:0052621">
    <property type="term" value="F:diguanylate cyclase activity"/>
    <property type="evidence" value="ECO:0007669"/>
    <property type="project" value="UniProtKB-EC"/>
</dbReference>
<evidence type="ECO:0000313" key="3">
    <source>
        <dbReference type="Proteomes" id="UP001171945"/>
    </source>
</evidence>
<dbReference type="Proteomes" id="UP001171945">
    <property type="component" value="Unassembled WGS sequence"/>
</dbReference>
<gene>
    <name evidence="2" type="ORF">QUF54_11310</name>
</gene>
<dbReference type="EC" id="2.7.7.65" evidence="2"/>
<dbReference type="PROSITE" id="PS50887">
    <property type="entry name" value="GGDEF"/>
    <property type="match status" value="1"/>
</dbReference>
<organism evidence="2 3">
    <name type="scientific">Candidatus Marithioploca araucensis</name>
    <dbReference type="NCBI Taxonomy" id="70273"/>
    <lineage>
        <taxon>Bacteria</taxon>
        <taxon>Pseudomonadati</taxon>
        <taxon>Pseudomonadota</taxon>
        <taxon>Gammaproteobacteria</taxon>
        <taxon>Thiotrichales</taxon>
        <taxon>Thiotrichaceae</taxon>
        <taxon>Candidatus Marithioploca</taxon>
    </lineage>
</organism>
<keyword evidence="2" id="KW-0808">Transferase</keyword>
<dbReference type="NCBIfam" id="TIGR00254">
    <property type="entry name" value="GGDEF"/>
    <property type="match status" value="1"/>
</dbReference>
<evidence type="ECO:0000313" key="2">
    <source>
        <dbReference type="EMBL" id="MDM8563930.1"/>
    </source>
</evidence>
<dbReference type="CDD" id="cd01949">
    <property type="entry name" value="GGDEF"/>
    <property type="match status" value="1"/>
</dbReference>
<dbReference type="InterPro" id="IPR043128">
    <property type="entry name" value="Rev_trsase/Diguanyl_cyclase"/>
</dbReference>
<name>A0ABT7VWH6_9GAMM</name>
<proteinExistence type="predicted"/>
<dbReference type="Pfam" id="PF00990">
    <property type="entry name" value="GGDEF"/>
    <property type="match status" value="1"/>
</dbReference>
<dbReference type="PANTHER" id="PTHR44757">
    <property type="entry name" value="DIGUANYLATE CYCLASE DGCP"/>
    <property type="match status" value="1"/>
</dbReference>
<dbReference type="InterPro" id="IPR000160">
    <property type="entry name" value="GGDEF_dom"/>
</dbReference>
<accession>A0ABT7VWH6</accession>
<reference evidence="2" key="1">
    <citation type="submission" date="2023-06" db="EMBL/GenBank/DDBJ databases">
        <title>Uncultivated large filamentous bacteria from sulfidic sediments reveal new species and different genomic features in energy metabolism and defense.</title>
        <authorList>
            <person name="Fonseca A."/>
        </authorList>
    </citation>
    <scope>NUCLEOTIDE SEQUENCE</scope>
    <source>
        <strain evidence="2">HSG4</strain>
    </source>
</reference>
<dbReference type="EMBL" id="JAUCGM010000971">
    <property type="protein sequence ID" value="MDM8563930.1"/>
    <property type="molecule type" value="Genomic_DNA"/>
</dbReference>
<dbReference type="SMART" id="SM00267">
    <property type="entry name" value="GGDEF"/>
    <property type="match status" value="1"/>
</dbReference>
<sequence length="131" mass="14625">MAEIKIINISLGHDMGDWLLMGIAERLQDCLGENDVLARSGSEFMILLEMQDLSEATQLATMINKQLTGPFSLGEYEVITLASIGIAYYENQEEATDLLRDANIAMAHAKVVCKSCYIVFNHEMHEKALSR</sequence>
<dbReference type="InterPro" id="IPR029787">
    <property type="entry name" value="Nucleotide_cyclase"/>
</dbReference>
<feature type="domain" description="GGDEF" evidence="1">
    <location>
        <begin position="1"/>
        <end position="122"/>
    </location>
</feature>
<protein>
    <submittedName>
        <fullName evidence="2">GGDEF domain-containing protein</fullName>
        <ecNumber evidence="2">2.7.7.65</ecNumber>
    </submittedName>
</protein>
<dbReference type="SUPFAM" id="SSF55073">
    <property type="entry name" value="Nucleotide cyclase"/>
    <property type="match status" value="1"/>
</dbReference>
<evidence type="ECO:0000259" key="1">
    <source>
        <dbReference type="PROSITE" id="PS50887"/>
    </source>
</evidence>
<keyword evidence="2" id="KW-0548">Nucleotidyltransferase</keyword>
<comment type="caution">
    <text evidence="2">The sequence shown here is derived from an EMBL/GenBank/DDBJ whole genome shotgun (WGS) entry which is preliminary data.</text>
</comment>
<feature type="non-terminal residue" evidence="2">
    <location>
        <position position="131"/>
    </location>
</feature>
<dbReference type="PANTHER" id="PTHR44757:SF2">
    <property type="entry name" value="BIOFILM ARCHITECTURE MAINTENANCE PROTEIN MBAA"/>
    <property type="match status" value="1"/>
</dbReference>
<dbReference type="Gene3D" id="3.30.70.270">
    <property type="match status" value="1"/>
</dbReference>